<reference evidence="1" key="1">
    <citation type="submission" date="2024-09" db="EMBL/GenBank/DDBJ databases">
        <title>Draft Genome Sequences of Neofusicoccum parvum.</title>
        <authorList>
            <person name="Ashida A."/>
            <person name="Camagna M."/>
            <person name="Tanaka A."/>
            <person name="Takemoto D."/>
        </authorList>
    </citation>
    <scope>NUCLEOTIDE SEQUENCE</scope>
    <source>
        <strain evidence="1">PPO83</strain>
    </source>
</reference>
<evidence type="ECO:0000313" key="2">
    <source>
        <dbReference type="Proteomes" id="UP001165186"/>
    </source>
</evidence>
<organism evidence="1 2">
    <name type="scientific">Neofusicoccum parvum</name>
    <dbReference type="NCBI Taxonomy" id="310453"/>
    <lineage>
        <taxon>Eukaryota</taxon>
        <taxon>Fungi</taxon>
        <taxon>Dikarya</taxon>
        <taxon>Ascomycota</taxon>
        <taxon>Pezizomycotina</taxon>
        <taxon>Dothideomycetes</taxon>
        <taxon>Dothideomycetes incertae sedis</taxon>
        <taxon>Botryosphaeriales</taxon>
        <taxon>Botryosphaeriaceae</taxon>
        <taxon>Neofusicoccum</taxon>
    </lineage>
</organism>
<proteinExistence type="predicted"/>
<keyword evidence="2" id="KW-1185">Reference proteome</keyword>
<sequence length="294" mass="32996">MAGTIQHRLQTSGARGKPIRITLDLPGMQYYYMAIQSRKSGLWTSGQAQRYADIIQQRRLRVGNVFRKTIALELSARGIPSLDAANISIAIATGTEAAEKEMRCMLDEGSREDSVADVERVISALRRDDGSGLWAEYLDLLGPKAMPSAPQELAAASYVFQVLKPALQKMHEKRVGAKQTARTLERVLMIEVDSVAEWRIYARADQLLKKLHKQQLKQDGIDAVLFGVFPVERILTSQATGRANLYLHDPGQRMWERNDSGDELGPLSASRKVFREQTVDALKELFRLEGFRIL</sequence>
<comment type="caution">
    <text evidence="1">The sequence shown here is derived from an EMBL/GenBank/DDBJ whole genome shotgun (WGS) entry which is preliminary data.</text>
</comment>
<dbReference type="Proteomes" id="UP001165186">
    <property type="component" value="Unassembled WGS sequence"/>
</dbReference>
<protein>
    <submittedName>
        <fullName evidence="1">Uncharacterized protein</fullName>
    </submittedName>
</protein>
<dbReference type="EMBL" id="BSXG01000120">
    <property type="protein sequence ID" value="GME45582.1"/>
    <property type="molecule type" value="Genomic_DNA"/>
</dbReference>
<name>A0ACB5SK97_9PEZI</name>
<gene>
    <name evidence="1" type="primary">g7824</name>
    <name evidence="1" type="ORF">NpPPO83_00007824</name>
</gene>
<evidence type="ECO:0000313" key="1">
    <source>
        <dbReference type="EMBL" id="GME45582.1"/>
    </source>
</evidence>
<accession>A0ACB5SK97</accession>